<dbReference type="EMBL" id="QTSX02005702">
    <property type="protein sequence ID" value="KAJ9058899.1"/>
    <property type="molecule type" value="Genomic_DNA"/>
</dbReference>
<gene>
    <name evidence="1" type="primary">MDM12_1</name>
    <name evidence="1" type="ORF">DSO57_1007578</name>
</gene>
<keyword evidence="2" id="KW-1185">Reference proteome</keyword>
<comment type="caution">
    <text evidence="1">The sequence shown here is derived from an EMBL/GenBank/DDBJ whole genome shotgun (WGS) entry which is preliminary data.</text>
</comment>
<evidence type="ECO:0000313" key="2">
    <source>
        <dbReference type="Proteomes" id="UP001165960"/>
    </source>
</evidence>
<dbReference type="Proteomes" id="UP001165960">
    <property type="component" value="Unassembled WGS sequence"/>
</dbReference>
<reference evidence="1" key="1">
    <citation type="submission" date="2022-04" db="EMBL/GenBank/DDBJ databases">
        <title>Genome of the entomopathogenic fungus Entomophthora muscae.</title>
        <authorList>
            <person name="Elya C."/>
            <person name="Lovett B.R."/>
            <person name="Lee E."/>
            <person name="Macias A.M."/>
            <person name="Hajek A.E."/>
            <person name="De Bivort B.L."/>
            <person name="Kasson M.T."/>
            <person name="De Fine Licht H.H."/>
            <person name="Stajich J.E."/>
        </authorList>
    </citation>
    <scope>NUCLEOTIDE SEQUENCE</scope>
    <source>
        <strain evidence="1">Berkeley</strain>
    </source>
</reference>
<evidence type="ECO:0000313" key="1">
    <source>
        <dbReference type="EMBL" id="KAJ9058899.1"/>
    </source>
</evidence>
<protein>
    <submittedName>
        <fullName evidence="1">Mitochondrial distribution and morphology protein 12</fullName>
    </submittedName>
</protein>
<accession>A0ACC2S922</accession>
<name>A0ACC2S922_9FUNG</name>
<organism evidence="1 2">
    <name type="scientific">Entomophthora muscae</name>
    <dbReference type="NCBI Taxonomy" id="34485"/>
    <lineage>
        <taxon>Eukaryota</taxon>
        <taxon>Fungi</taxon>
        <taxon>Fungi incertae sedis</taxon>
        <taxon>Zoopagomycota</taxon>
        <taxon>Entomophthoromycotina</taxon>
        <taxon>Entomophthoromycetes</taxon>
        <taxon>Entomophthorales</taxon>
        <taxon>Entomophthoraceae</taxon>
        <taxon>Entomophthora</taxon>
    </lineage>
</organism>
<proteinExistence type="predicted"/>
<sequence length="336" mass="38015">MSFQTFWGNITSKFTETIKEELAAQLQAIPNRPSFLGEIKLLTLDFGKVPPEIELTDLVDPFPEFYRFDDTEHLPGNYSTHYSQGGHPFSPGHGHLHDIGEEHSSITNVDQYEEHYPLSPTTMPQHAINPNELASSLRNLASNPEGPTNQSWEENLDVDSDQNSDELASGAYFGRDNLYYSRNFMNSYPPSPPSLHNHGHQNLHSKHDEDVQAHLKVLYDGDMSLTISTSLNIDYPTKNFMSLPIVLKVTGFTLEVNAVVAVLQSKIRFSLLPLENSNAQILHALKVESVIGEVNRHALRNVDQVESFILDKVRRILTEKLVFPNFFTHHRSQSNN</sequence>